<dbReference type="Proteomes" id="UP000887579">
    <property type="component" value="Unplaced"/>
</dbReference>
<organism evidence="1 2">
    <name type="scientific">Panagrolaimus sp. ES5</name>
    <dbReference type="NCBI Taxonomy" id="591445"/>
    <lineage>
        <taxon>Eukaryota</taxon>
        <taxon>Metazoa</taxon>
        <taxon>Ecdysozoa</taxon>
        <taxon>Nematoda</taxon>
        <taxon>Chromadorea</taxon>
        <taxon>Rhabditida</taxon>
        <taxon>Tylenchina</taxon>
        <taxon>Panagrolaimomorpha</taxon>
        <taxon>Panagrolaimoidea</taxon>
        <taxon>Panagrolaimidae</taxon>
        <taxon>Panagrolaimus</taxon>
    </lineage>
</organism>
<reference evidence="2" key="1">
    <citation type="submission" date="2022-11" db="UniProtKB">
        <authorList>
            <consortium name="WormBaseParasite"/>
        </authorList>
    </citation>
    <scope>IDENTIFICATION</scope>
</reference>
<name>A0AC34GDB8_9BILA</name>
<dbReference type="WBParaSite" id="ES5_v2.g27387.t1">
    <property type="protein sequence ID" value="ES5_v2.g27387.t1"/>
    <property type="gene ID" value="ES5_v2.g27387"/>
</dbReference>
<accession>A0AC34GDB8</accession>
<evidence type="ECO:0000313" key="2">
    <source>
        <dbReference type="WBParaSite" id="ES5_v2.g27387.t1"/>
    </source>
</evidence>
<proteinExistence type="predicted"/>
<protein>
    <submittedName>
        <fullName evidence="2">Uncharacterized protein</fullName>
    </submittedName>
</protein>
<evidence type="ECO:0000313" key="1">
    <source>
        <dbReference type="Proteomes" id="UP000887579"/>
    </source>
</evidence>
<sequence length="237" mass="27342">MGGDSLVREIPSPLNDEMEKVKKYLKDMRLLSDKFKSNSVEKDSIKLNEELTRLRSAIKTRKNELTQSRAGIEDLLAAVRRDNRIVALILREKEGRGKMIALEESWEHMLQELSGIERKVLNLNEKVAKLERIIMDTEGESLADFSRKELETHLQRFDGIFNAVAIQVSELREKTGDTKEQYLEWLRRVHGPYAPNPFEQKRLAKQREAATSILNEIGPIPTVNAVMQYRDVLSKLQ</sequence>